<name>A0A7J4IRZ9_9ARCH</name>
<sequence length="46" mass="4998">MLQEADNINLLGTKAVGVALKQGLIKEGDIIRIGMVPHVQIYKLPV</sequence>
<accession>A0A7J4IRZ9</accession>
<dbReference type="AlphaFoldDB" id="A0A7J4IRZ9"/>
<dbReference type="Pfam" id="PF04242">
    <property type="entry name" value="DUF424"/>
    <property type="match status" value="1"/>
</dbReference>
<evidence type="ECO:0000313" key="1">
    <source>
        <dbReference type="EMBL" id="HIH08293.1"/>
    </source>
</evidence>
<proteinExistence type="predicted"/>
<organism evidence="1 2">
    <name type="scientific">Candidatus Iainarchaeum sp</name>
    <dbReference type="NCBI Taxonomy" id="3101447"/>
    <lineage>
        <taxon>Archaea</taxon>
        <taxon>Candidatus Iainarchaeota</taxon>
        <taxon>Candidatus Iainarchaeia</taxon>
        <taxon>Candidatus Iainarchaeales</taxon>
        <taxon>Candidatus Iainarchaeaceae</taxon>
        <taxon>Candidatus Iainarchaeum</taxon>
    </lineage>
</organism>
<dbReference type="EMBL" id="DUFG01000016">
    <property type="protein sequence ID" value="HIH08293.1"/>
    <property type="molecule type" value="Genomic_DNA"/>
</dbReference>
<dbReference type="InterPro" id="IPR007355">
    <property type="entry name" value="DUF424"/>
</dbReference>
<dbReference type="Proteomes" id="UP000577419">
    <property type="component" value="Unassembled WGS sequence"/>
</dbReference>
<protein>
    <submittedName>
        <fullName evidence="1">DUF424 family protein</fullName>
    </submittedName>
</protein>
<dbReference type="Gene3D" id="3.30.1860.10">
    <property type="entry name" value="uncharacterized conserved protein from methanopyrus kandleri domain like"/>
    <property type="match status" value="1"/>
</dbReference>
<reference evidence="2" key="1">
    <citation type="journal article" date="2020" name="bioRxiv">
        <title>A rank-normalized archaeal taxonomy based on genome phylogeny resolves widespread incomplete and uneven classifications.</title>
        <authorList>
            <person name="Rinke C."/>
            <person name="Chuvochina M."/>
            <person name="Mussig A.J."/>
            <person name="Chaumeil P.-A."/>
            <person name="Waite D.W."/>
            <person name="Whitman W.B."/>
            <person name="Parks D.H."/>
            <person name="Hugenholtz P."/>
        </authorList>
    </citation>
    <scope>NUCLEOTIDE SEQUENCE [LARGE SCALE GENOMIC DNA]</scope>
</reference>
<gene>
    <name evidence="1" type="ORF">HA237_02910</name>
</gene>
<comment type="caution">
    <text evidence="1">The sequence shown here is derived from an EMBL/GenBank/DDBJ whole genome shotgun (WGS) entry which is preliminary data.</text>
</comment>
<evidence type="ECO:0000313" key="2">
    <source>
        <dbReference type="Proteomes" id="UP000577419"/>
    </source>
</evidence>